<feature type="region of interest" description="Disordered" evidence="1">
    <location>
        <begin position="1066"/>
        <end position="1110"/>
    </location>
</feature>
<evidence type="ECO:0000256" key="1">
    <source>
        <dbReference type="SAM" id="MobiDB-lite"/>
    </source>
</evidence>
<evidence type="ECO:0000313" key="3">
    <source>
        <dbReference type="Proteomes" id="UP000297777"/>
    </source>
</evidence>
<gene>
    <name evidence="2" type="ORF">BTUL_0084g00430</name>
</gene>
<sequence>MASKSAPRKPRKKAPPLSFSTANIGTSPSQGSAAVSLTSPSQLVLGYSAGQLIRTPPITSSCDIEDRLSPRSPTPRSRIASEIASTIASPQSRARVNQTYRALGNKADLSHLANSHSHSHSPFANTEGSLGVLLKRETAHAGEIPVAKMATLNVGDGDALAANLMGEASTLPATNMATVASAPQVVSNSNAKDLGRDNILNLSRNEGNRETHPASLVETPVTPAQEPLLTINSEFPTNTDANKQQWKAAVKANNPPRNPFNLSIPPQVHRRTASHCGQGIPLNNTHSGIALSNAYTQMVESVEKANGTQANANLHPPTMTPCRNPFSGPSGVAALDAAPDFEANFAEMMATLENAKPGDLMCGMDGSGQLARASSAAVGAVMRRGFEDVVKDGVGMQSVGHNTVQDTVMGDGSRDGGMMMGGNGNTLDGSEVVQLRSPFQTSMQMQPTNQCTAQETTMGNGSQAGRISSGVLVKTPDRSSTFQLRSPFQTSVQPLTYSTTRHHIKNNGNLFEVTSLPTGQQIRTDPSLQSDFPNTTQMHQSSGQGDEMNNGGYNSGVRDDDASSADIIGDFAREYGSANHNAWLTADMNESSIQENPGASMIGASPSTHANRRVDMAGSSTQAPLPNVDSRPIDGVLLTGSNHGNLSSVSGGYSMNCAPNTLSQVMSGALASGLGLGPDTNTYQQSSPQQVTRQRSATPVHGHTPHKSMGSGFGHVGPQVLSSPNRPVHSALDLRRSATPTQSGINYSNAGSPAAVNAIARSTTLAAPEISFDDTAPNPLHPASFHLDTPIFSTGNALHPPSFHQPTPRAPWPTSRVPIPPNPAVSGNTPGYFEPTPISNSQENANANTNLMNLNRDMLMQFNPAFQQHQFMLNQRSQNHLQSPQQFNHPMQLDQFEAMMNQAAMENEANERGNQENIQGYTPPISPPVSILNNLLRQRVSRFETFQPLSQDTIETSRLCQVAAGINSSLQEYNLNSPMPLDGKPAPRLPNYLIPDLRSKKIVDLDDRPLALNKLTVGENYECDFCTGTPNLGGIDRYNRNFIEIWGPAGREWCAECKRTGKHILATTLPEKHDHNKKGKRPAQEPAGGGPAPQKPVRSSSLSSTKTTRSAAAATASYDRYAPLSEESNVFGDPLEILSPIDNMLINPFMHNLTCRGAAYRQLDLCKAKICLACKLRKAEIVKHGCHAEFTHIVAVDVDAQGQVGEAGLGVGTAEECLGGLRFDVRRDLSEGNMTLEEINSIVNVGLSAGGVQVGSGGVNSGGMNSGGMNSGGMNSGGMNSSNMQSGNAGLNAGIQSTSAQTDSTNTRRNSLVNTHTEPRLSSNIDFDFDADLHCDMNSILNSSMDSMFGNDDFSWGKSGWLSSHITSTSNSAVLLPTPTTPSSIATPCPRDETHDHHTHMNRLPHRPISKSCMICPAPSIFLCDGCPLTLCEKCRYRLRDARGWLNNLIYSIGVNHNRNDAFLLRSDDGGYHDYGMFWPAPPHVNGKGVFGDGGC</sequence>
<feature type="region of interest" description="Disordered" evidence="1">
    <location>
        <begin position="1269"/>
        <end position="1315"/>
    </location>
</feature>
<name>A0A4Z1EJP0_9HELO</name>
<comment type="caution">
    <text evidence="2">The sequence shown here is derived from an EMBL/GenBank/DDBJ whole genome shotgun (WGS) entry which is preliminary data.</text>
</comment>
<dbReference type="Proteomes" id="UP000297777">
    <property type="component" value="Unassembled WGS sequence"/>
</dbReference>
<feature type="region of interest" description="Disordered" evidence="1">
    <location>
        <begin position="677"/>
        <end position="727"/>
    </location>
</feature>
<reference evidence="2 3" key="1">
    <citation type="submission" date="2017-12" db="EMBL/GenBank/DDBJ databases">
        <title>Comparative genomics of Botrytis spp.</title>
        <authorList>
            <person name="Valero-Jimenez C.A."/>
            <person name="Tapia P."/>
            <person name="Veloso J."/>
            <person name="Silva-Moreno E."/>
            <person name="Staats M."/>
            <person name="Valdes J.H."/>
            <person name="Van Kan J.A.L."/>
        </authorList>
    </citation>
    <scope>NUCLEOTIDE SEQUENCE [LARGE SCALE GENOMIC DNA]</scope>
    <source>
        <strain evidence="2 3">Bt9001</strain>
    </source>
</reference>
<accession>A0A4Z1EJP0</accession>
<organism evidence="2 3">
    <name type="scientific">Botrytis tulipae</name>
    <dbReference type="NCBI Taxonomy" id="87230"/>
    <lineage>
        <taxon>Eukaryota</taxon>
        <taxon>Fungi</taxon>
        <taxon>Dikarya</taxon>
        <taxon>Ascomycota</taxon>
        <taxon>Pezizomycotina</taxon>
        <taxon>Leotiomycetes</taxon>
        <taxon>Helotiales</taxon>
        <taxon>Sclerotiniaceae</taxon>
        <taxon>Botrytis</taxon>
    </lineage>
</organism>
<dbReference type="OrthoDB" id="3552010at2759"/>
<feature type="region of interest" description="Disordered" evidence="1">
    <location>
        <begin position="1"/>
        <end position="34"/>
    </location>
</feature>
<feature type="compositionally biased region" description="Low complexity" evidence="1">
    <location>
        <begin position="1095"/>
        <end position="1110"/>
    </location>
</feature>
<keyword evidence="3" id="KW-1185">Reference proteome</keyword>
<feature type="compositionally biased region" description="Polar residues" evidence="1">
    <location>
        <begin position="18"/>
        <end position="34"/>
    </location>
</feature>
<feature type="compositionally biased region" description="Polar residues" evidence="1">
    <location>
        <begin position="521"/>
        <end position="544"/>
    </location>
</feature>
<feature type="compositionally biased region" description="Polar residues" evidence="1">
    <location>
        <begin position="1294"/>
        <end position="1315"/>
    </location>
</feature>
<protein>
    <submittedName>
        <fullName evidence="2">Uncharacterized protein</fullName>
    </submittedName>
</protein>
<feature type="compositionally biased region" description="Basic residues" evidence="1">
    <location>
        <begin position="1"/>
        <end position="14"/>
    </location>
</feature>
<feature type="region of interest" description="Disordered" evidence="1">
    <location>
        <begin position="521"/>
        <end position="560"/>
    </location>
</feature>
<proteinExistence type="predicted"/>
<dbReference type="EMBL" id="PQXH01000084">
    <property type="protein sequence ID" value="TGO12684.1"/>
    <property type="molecule type" value="Genomic_DNA"/>
</dbReference>
<feature type="compositionally biased region" description="Low complexity" evidence="1">
    <location>
        <begin position="1277"/>
        <end position="1290"/>
    </location>
</feature>
<feature type="compositionally biased region" description="Polar residues" evidence="1">
    <location>
        <begin position="679"/>
        <end position="697"/>
    </location>
</feature>
<evidence type="ECO:0000313" key="2">
    <source>
        <dbReference type="EMBL" id="TGO12684.1"/>
    </source>
</evidence>